<evidence type="ECO:0000313" key="7">
    <source>
        <dbReference type="Proteomes" id="UP000663836"/>
    </source>
</evidence>
<proteinExistence type="predicted"/>
<dbReference type="AlphaFoldDB" id="A0A818PAV5"/>
<dbReference type="OrthoDB" id="9978185at2759"/>
<evidence type="ECO:0000313" key="3">
    <source>
        <dbReference type="EMBL" id="CAF1521146.1"/>
    </source>
</evidence>
<name>A0A818PAV5_9BILA</name>
<dbReference type="Proteomes" id="UP000663882">
    <property type="component" value="Unassembled WGS sequence"/>
</dbReference>
<comment type="caution">
    <text evidence="6">The sequence shown here is derived from an EMBL/GenBank/DDBJ whole genome shotgun (WGS) entry which is preliminary data.</text>
</comment>
<dbReference type="EMBL" id="CAJOBE010000071">
    <property type="protein sequence ID" value="CAF3559527.1"/>
    <property type="molecule type" value="Genomic_DNA"/>
</dbReference>
<dbReference type="Proteomes" id="UP000663836">
    <property type="component" value="Unassembled WGS sequence"/>
</dbReference>
<dbReference type="EMBL" id="CAJNOU010007225">
    <property type="protein sequence ID" value="CAF1521146.1"/>
    <property type="molecule type" value="Genomic_DNA"/>
</dbReference>
<protein>
    <submittedName>
        <fullName evidence="6">Uncharacterized protein</fullName>
    </submittedName>
</protein>
<gene>
    <name evidence="5" type="ORF">FNK824_LOCUS1377</name>
    <name evidence="6" type="ORF">JBS370_LOCUS4650</name>
    <name evidence="4" type="ORF">OTI717_LOCUS692</name>
    <name evidence="2" type="ORF">RFH988_LOCUS33932</name>
    <name evidence="3" type="ORF">SEV965_LOCUS37036</name>
    <name evidence="1" type="ORF">ZHD862_LOCUS24956</name>
</gene>
<evidence type="ECO:0000313" key="2">
    <source>
        <dbReference type="EMBL" id="CAF1382672.1"/>
    </source>
</evidence>
<dbReference type="EMBL" id="CAJOAX010000025">
    <property type="protein sequence ID" value="CAF3483793.1"/>
    <property type="molecule type" value="Genomic_DNA"/>
</dbReference>
<dbReference type="EMBL" id="CAJNOT010001736">
    <property type="protein sequence ID" value="CAF1242542.1"/>
    <property type="molecule type" value="Genomic_DNA"/>
</dbReference>
<dbReference type="Proteomes" id="UP000663889">
    <property type="component" value="Unassembled WGS sequence"/>
</dbReference>
<reference evidence="6" key="1">
    <citation type="submission" date="2021-02" db="EMBL/GenBank/DDBJ databases">
        <authorList>
            <person name="Nowell W R."/>
        </authorList>
    </citation>
    <scope>NUCLEOTIDE SEQUENCE</scope>
</reference>
<evidence type="ECO:0000313" key="1">
    <source>
        <dbReference type="EMBL" id="CAF1242542.1"/>
    </source>
</evidence>
<accession>A0A818PAV5</accession>
<dbReference type="EMBL" id="CAJOBD010000225">
    <property type="protein sequence ID" value="CAF3618368.1"/>
    <property type="molecule type" value="Genomic_DNA"/>
</dbReference>
<evidence type="ECO:0000313" key="4">
    <source>
        <dbReference type="EMBL" id="CAF3483793.1"/>
    </source>
</evidence>
<organism evidence="6 7">
    <name type="scientific">Rotaria sordida</name>
    <dbReference type="NCBI Taxonomy" id="392033"/>
    <lineage>
        <taxon>Eukaryota</taxon>
        <taxon>Metazoa</taxon>
        <taxon>Spiralia</taxon>
        <taxon>Gnathifera</taxon>
        <taxon>Rotifera</taxon>
        <taxon>Eurotatoria</taxon>
        <taxon>Bdelloidea</taxon>
        <taxon>Philodinida</taxon>
        <taxon>Philodinidae</taxon>
        <taxon>Rotaria</taxon>
    </lineage>
</organism>
<dbReference type="Proteomes" id="UP000663823">
    <property type="component" value="Unassembled WGS sequence"/>
</dbReference>
<evidence type="ECO:0000313" key="6">
    <source>
        <dbReference type="EMBL" id="CAF3618368.1"/>
    </source>
</evidence>
<dbReference type="Proteomes" id="UP000663864">
    <property type="component" value="Unassembled WGS sequence"/>
</dbReference>
<dbReference type="EMBL" id="CAJNOO010004477">
    <property type="protein sequence ID" value="CAF1382672.1"/>
    <property type="molecule type" value="Genomic_DNA"/>
</dbReference>
<dbReference type="Proteomes" id="UP000663874">
    <property type="component" value="Unassembled WGS sequence"/>
</dbReference>
<sequence length="110" mass="12766">MNHYQYRTWSTFNSIKTLFGYRNQQYQSVSQIELKESKCSIDRNTSCMEDQTLIDNSKSSLVDHINNVNIKQIDEILPLMTEKSLNLKTIAPVVSTYTNDTRPDVDLLQC</sequence>
<evidence type="ECO:0000313" key="5">
    <source>
        <dbReference type="EMBL" id="CAF3559527.1"/>
    </source>
</evidence>